<keyword evidence="1" id="KW-0472">Membrane</keyword>
<evidence type="ECO:0000313" key="2">
    <source>
        <dbReference type="EMBL" id="MBE8725710.1"/>
    </source>
</evidence>
<feature type="transmembrane region" description="Helical" evidence="1">
    <location>
        <begin position="12"/>
        <end position="28"/>
    </location>
</feature>
<feature type="transmembrane region" description="Helical" evidence="1">
    <location>
        <begin position="40"/>
        <end position="64"/>
    </location>
</feature>
<organism evidence="2 3">
    <name type="scientific">Flavobacterium hungaricum</name>
    <dbReference type="NCBI Taxonomy" id="2082725"/>
    <lineage>
        <taxon>Bacteria</taxon>
        <taxon>Pseudomonadati</taxon>
        <taxon>Bacteroidota</taxon>
        <taxon>Flavobacteriia</taxon>
        <taxon>Flavobacteriales</taxon>
        <taxon>Flavobacteriaceae</taxon>
        <taxon>Flavobacterium</taxon>
    </lineage>
</organism>
<comment type="caution">
    <text evidence="2">The sequence shown here is derived from an EMBL/GenBank/DDBJ whole genome shotgun (WGS) entry which is preliminary data.</text>
</comment>
<accession>A0ABR9TK91</accession>
<reference evidence="2 3" key="1">
    <citation type="submission" date="2018-07" db="EMBL/GenBank/DDBJ databases">
        <title>Genome assembly of strain KB82.</title>
        <authorList>
            <person name="Kukolya J."/>
            <person name="Horvath B."/>
            <person name="Nagy I."/>
            <person name="Toth A."/>
        </authorList>
    </citation>
    <scope>NUCLEOTIDE SEQUENCE [LARGE SCALE GENOMIC DNA]</scope>
    <source>
        <strain evidence="2 3">Kb82</strain>
    </source>
</reference>
<name>A0ABR9TK91_9FLAO</name>
<sequence>MFFTKKLDFSTAEATINTMIFLFIKLILQRNEDLKSLRSNAAIFNLYISDFSLGFGVNLLNYVLAII</sequence>
<evidence type="ECO:0000256" key="1">
    <source>
        <dbReference type="SAM" id="Phobius"/>
    </source>
</evidence>
<evidence type="ECO:0000313" key="3">
    <source>
        <dbReference type="Proteomes" id="UP000640614"/>
    </source>
</evidence>
<dbReference type="Proteomes" id="UP000640614">
    <property type="component" value="Unassembled WGS sequence"/>
</dbReference>
<gene>
    <name evidence="2" type="ORF">C4F50_12210</name>
</gene>
<keyword evidence="3" id="KW-1185">Reference proteome</keyword>
<keyword evidence="1" id="KW-1133">Transmembrane helix</keyword>
<proteinExistence type="predicted"/>
<keyword evidence="1" id="KW-0812">Transmembrane</keyword>
<protein>
    <submittedName>
        <fullName evidence="2">Uncharacterized protein</fullName>
    </submittedName>
</protein>
<dbReference type="EMBL" id="PRDM01000002">
    <property type="protein sequence ID" value="MBE8725710.1"/>
    <property type="molecule type" value="Genomic_DNA"/>
</dbReference>